<evidence type="ECO:0000313" key="2">
    <source>
        <dbReference type="EMBL" id="OJI92291.1"/>
    </source>
</evidence>
<keyword evidence="3" id="KW-1185">Reference proteome</keyword>
<sequence>MSQPRALISADLLFLDQHRPLPLLATLAVRIAVTSSKWADRARSRRALANLDTHLLRDIGVSPYAADIEANKRFWRA</sequence>
<comment type="caution">
    <text evidence="2">The sequence shown here is derived from an EMBL/GenBank/DDBJ whole genome shotgun (WGS) entry which is preliminary data.</text>
</comment>
<dbReference type="InterPro" id="IPR009506">
    <property type="entry name" value="YjiS-like"/>
</dbReference>
<protein>
    <recommendedName>
        <fullName evidence="1">YjiS-like domain-containing protein</fullName>
    </recommendedName>
</protein>
<evidence type="ECO:0000259" key="1">
    <source>
        <dbReference type="Pfam" id="PF06568"/>
    </source>
</evidence>
<dbReference type="EMBL" id="MLCB01000188">
    <property type="protein sequence ID" value="OJI92291.1"/>
    <property type="molecule type" value="Genomic_DNA"/>
</dbReference>
<organism evidence="2 3">
    <name type="scientific">Planktotalea frisia</name>
    <dbReference type="NCBI Taxonomy" id="696762"/>
    <lineage>
        <taxon>Bacteria</taxon>
        <taxon>Pseudomonadati</taxon>
        <taxon>Pseudomonadota</taxon>
        <taxon>Alphaproteobacteria</taxon>
        <taxon>Rhodobacterales</taxon>
        <taxon>Paracoccaceae</taxon>
        <taxon>Planktotalea</taxon>
    </lineage>
</organism>
<reference evidence="2 3" key="1">
    <citation type="submission" date="2016-10" db="EMBL/GenBank/DDBJ databases">
        <title>Genome sequence of Planktotalea frisia SH6-1.</title>
        <authorList>
            <person name="Poehlein A."/>
            <person name="Bakenhus I."/>
            <person name="Voget S."/>
            <person name="Brinkhoff T."/>
            <person name="Simon M."/>
        </authorList>
    </citation>
    <scope>NUCLEOTIDE SEQUENCE [LARGE SCALE GENOMIC DNA]</scope>
    <source>
        <strain evidence="2 3">SH6-1</strain>
    </source>
</reference>
<evidence type="ECO:0000313" key="3">
    <source>
        <dbReference type="Proteomes" id="UP000184514"/>
    </source>
</evidence>
<proteinExistence type="predicted"/>
<dbReference type="AlphaFoldDB" id="A0A1L9NST2"/>
<gene>
    <name evidence="2" type="ORF">PFRI_34960</name>
</gene>
<name>A0A1L9NST2_9RHOB</name>
<dbReference type="STRING" id="696762.PFRI_34960"/>
<accession>A0A1L9NST2</accession>
<dbReference type="Pfam" id="PF06568">
    <property type="entry name" value="YjiS-like"/>
    <property type="match status" value="1"/>
</dbReference>
<feature type="domain" description="YjiS-like" evidence="1">
    <location>
        <begin position="37"/>
        <end position="64"/>
    </location>
</feature>
<dbReference type="RefSeq" id="WP_072631999.1">
    <property type="nucleotide sequence ID" value="NZ_JABBAN010000092.1"/>
</dbReference>
<dbReference type="Proteomes" id="UP000184514">
    <property type="component" value="Unassembled WGS sequence"/>
</dbReference>